<dbReference type="SUPFAM" id="SSF90229">
    <property type="entry name" value="CCCH zinc finger"/>
    <property type="match status" value="1"/>
</dbReference>
<dbReference type="Proteomes" id="UP001516400">
    <property type="component" value="Unassembled WGS sequence"/>
</dbReference>
<keyword evidence="3 4" id="KW-0862">Zinc</keyword>
<evidence type="ECO:0000313" key="7">
    <source>
        <dbReference type="Proteomes" id="UP001516400"/>
    </source>
</evidence>
<dbReference type="InterPro" id="IPR036236">
    <property type="entry name" value="Znf_C2H2_sf"/>
</dbReference>
<accession>A0ABD2NBN9</accession>
<gene>
    <name evidence="6" type="ORF">HHI36_020896</name>
</gene>
<dbReference type="Pfam" id="PF06220">
    <property type="entry name" value="zf-U1"/>
    <property type="match status" value="1"/>
</dbReference>
<dbReference type="AlphaFoldDB" id="A0ABD2NBN9"/>
<evidence type="ECO:0000259" key="5">
    <source>
        <dbReference type="PROSITE" id="PS50103"/>
    </source>
</evidence>
<evidence type="ECO:0000256" key="2">
    <source>
        <dbReference type="ARBA" id="ARBA00022771"/>
    </source>
</evidence>
<dbReference type="InterPro" id="IPR036855">
    <property type="entry name" value="Znf_CCCH_sf"/>
</dbReference>
<dbReference type="PROSITE" id="PS50103">
    <property type="entry name" value="ZF_C3H1"/>
    <property type="match status" value="1"/>
</dbReference>
<sequence length="193" mass="23604">MFSFFQFKYIILSQHNYLNQEFLQIPIMGRRYYCDYCDKTFIDDIEARKKHLQSSHHIKLRNLYYEDCRDPSVILRDEIVKASCRRYEQNGTCQFAGNCKYRHYTQEELWELKQQVDYQEFLKQKKREEALNIPTIDSWMEKYSEKHLNKSDSNIVRPFWSYPSALEKRTDLPPSLRKYQEGDFLNDNFEEWG</sequence>
<dbReference type="InterPro" id="IPR000571">
    <property type="entry name" value="Znf_CCCH"/>
</dbReference>
<reference evidence="6 7" key="1">
    <citation type="journal article" date="2021" name="BMC Biol.">
        <title>Horizontally acquired antibacterial genes associated with adaptive radiation of ladybird beetles.</title>
        <authorList>
            <person name="Li H.S."/>
            <person name="Tang X.F."/>
            <person name="Huang Y.H."/>
            <person name="Xu Z.Y."/>
            <person name="Chen M.L."/>
            <person name="Du X.Y."/>
            <person name="Qiu B.Y."/>
            <person name="Chen P.T."/>
            <person name="Zhang W."/>
            <person name="Slipinski A."/>
            <person name="Escalona H.E."/>
            <person name="Waterhouse R.M."/>
            <person name="Zwick A."/>
            <person name="Pang H."/>
        </authorList>
    </citation>
    <scope>NUCLEOTIDE SEQUENCE [LARGE SCALE GENOMIC DNA]</scope>
    <source>
        <strain evidence="6">SYSU2018</strain>
    </source>
</reference>
<protein>
    <recommendedName>
        <fullName evidence="5">C3H1-type domain-containing protein</fullName>
    </recommendedName>
</protein>
<feature type="zinc finger region" description="C3H1-type" evidence="4">
    <location>
        <begin position="83"/>
        <end position="106"/>
    </location>
</feature>
<evidence type="ECO:0000256" key="3">
    <source>
        <dbReference type="ARBA" id="ARBA00022833"/>
    </source>
</evidence>
<dbReference type="SUPFAM" id="SSF57667">
    <property type="entry name" value="beta-beta-alpha zinc fingers"/>
    <property type="match status" value="1"/>
</dbReference>
<dbReference type="PANTHER" id="PTHR16465:SF0">
    <property type="entry name" value="ZINC FINGER MATRIN-TYPE PROTEIN 5"/>
    <property type="match status" value="1"/>
</dbReference>
<dbReference type="GO" id="GO:0008270">
    <property type="term" value="F:zinc ion binding"/>
    <property type="evidence" value="ECO:0007669"/>
    <property type="project" value="UniProtKB-KW"/>
</dbReference>
<dbReference type="Gene3D" id="3.30.160.60">
    <property type="entry name" value="Classic Zinc Finger"/>
    <property type="match status" value="1"/>
</dbReference>
<dbReference type="InterPro" id="IPR003604">
    <property type="entry name" value="Matrin/U1-like-C_Znf_C2H2"/>
</dbReference>
<keyword evidence="1 4" id="KW-0479">Metal-binding</keyword>
<evidence type="ECO:0000256" key="4">
    <source>
        <dbReference type="PROSITE-ProRule" id="PRU00723"/>
    </source>
</evidence>
<dbReference type="InterPro" id="IPR013085">
    <property type="entry name" value="U1-CZ_Znf_C2H2"/>
</dbReference>
<evidence type="ECO:0000313" key="6">
    <source>
        <dbReference type="EMBL" id="KAL3276178.1"/>
    </source>
</evidence>
<keyword evidence="7" id="KW-1185">Reference proteome</keyword>
<evidence type="ECO:0000256" key="1">
    <source>
        <dbReference type="ARBA" id="ARBA00022723"/>
    </source>
</evidence>
<organism evidence="6 7">
    <name type="scientific">Cryptolaemus montrouzieri</name>
    <dbReference type="NCBI Taxonomy" id="559131"/>
    <lineage>
        <taxon>Eukaryota</taxon>
        <taxon>Metazoa</taxon>
        <taxon>Ecdysozoa</taxon>
        <taxon>Arthropoda</taxon>
        <taxon>Hexapoda</taxon>
        <taxon>Insecta</taxon>
        <taxon>Pterygota</taxon>
        <taxon>Neoptera</taxon>
        <taxon>Endopterygota</taxon>
        <taxon>Coleoptera</taxon>
        <taxon>Polyphaga</taxon>
        <taxon>Cucujiformia</taxon>
        <taxon>Coccinelloidea</taxon>
        <taxon>Coccinellidae</taxon>
        <taxon>Scymninae</taxon>
        <taxon>Scymnini</taxon>
        <taxon>Cryptolaemus</taxon>
    </lineage>
</organism>
<dbReference type="PANTHER" id="PTHR16465">
    <property type="entry name" value="NUCLEASE-RELATED"/>
    <property type="match status" value="1"/>
</dbReference>
<dbReference type="SMART" id="SM00451">
    <property type="entry name" value="ZnF_U1"/>
    <property type="match status" value="1"/>
</dbReference>
<feature type="domain" description="C3H1-type" evidence="5">
    <location>
        <begin position="83"/>
        <end position="106"/>
    </location>
</feature>
<proteinExistence type="predicted"/>
<comment type="caution">
    <text evidence="6">The sequence shown here is derived from an EMBL/GenBank/DDBJ whole genome shotgun (WGS) entry which is preliminary data.</text>
</comment>
<dbReference type="EMBL" id="JABFTP020000083">
    <property type="protein sequence ID" value="KAL3276178.1"/>
    <property type="molecule type" value="Genomic_DNA"/>
</dbReference>
<keyword evidence="2 4" id="KW-0863">Zinc-finger</keyword>
<name>A0ABD2NBN9_9CUCU</name>